<dbReference type="Proteomes" id="UP000027920">
    <property type="component" value="Unassembled WGS sequence"/>
</dbReference>
<name>A0A072PQE0_9EURO</name>
<dbReference type="GO" id="GO:0016491">
    <property type="term" value="F:oxidoreductase activity"/>
    <property type="evidence" value="ECO:0007669"/>
    <property type="project" value="InterPro"/>
</dbReference>
<dbReference type="OrthoDB" id="2121828at2759"/>
<dbReference type="SUPFAM" id="SSF49503">
    <property type="entry name" value="Cupredoxins"/>
    <property type="match status" value="1"/>
</dbReference>
<evidence type="ECO:0000313" key="3">
    <source>
        <dbReference type="Proteomes" id="UP000027920"/>
    </source>
</evidence>
<dbReference type="AlphaFoldDB" id="A0A072PQE0"/>
<dbReference type="EMBL" id="AMGV01000004">
    <property type="protein sequence ID" value="KEF57720.1"/>
    <property type="molecule type" value="Genomic_DNA"/>
</dbReference>
<evidence type="ECO:0000313" key="2">
    <source>
        <dbReference type="EMBL" id="KEF57720.1"/>
    </source>
</evidence>
<proteinExistence type="predicted"/>
<dbReference type="Gene3D" id="2.60.40.420">
    <property type="entry name" value="Cupredoxins - blue copper proteins"/>
    <property type="match status" value="2"/>
</dbReference>
<gene>
    <name evidence="2" type="ORF">A1O9_05638</name>
</gene>
<sequence>MRAIPQTACSDNDSLDNIKRIVHYNGSTTTPTTTGYSYIDTCTDEVVANLVPVISKTVNTSLWDNNELFTLGRGSDNLFRWYINGRLMDVEWESPTLLQVYNNNTNFMSSSGVIELRTPMNGHTLFSKPRCLLTPPIHLDGHDFFVLAHGTGTYDADPTTLNPNPPTTDTAMLPASSLAILAPGLCTATLDGILQKDLPFSPWNGTTKFET</sequence>
<dbReference type="HOGENOM" id="CLU_1304864_0_0_1"/>
<dbReference type="GeneID" id="25280563"/>
<protein>
    <recommendedName>
        <fullName evidence="1">Plastocyanin-like domain-containing protein</fullName>
    </recommendedName>
</protein>
<feature type="domain" description="Plastocyanin-like" evidence="1">
    <location>
        <begin position="132"/>
        <end position="179"/>
    </location>
</feature>
<evidence type="ECO:0000259" key="1">
    <source>
        <dbReference type="Pfam" id="PF07731"/>
    </source>
</evidence>
<dbReference type="GO" id="GO:0005507">
    <property type="term" value="F:copper ion binding"/>
    <property type="evidence" value="ECO:0007669"/>
    <property type="project" value="InterPro"/>
</dbReference>
<dbReference type="VEuPathDB" id="FungiDB:A1O9_05638"/>
<dbReference type="InterPro" id="IPR008972">
    <property type="entry name" value="Cupredoxin"/>
</dbReference>
<reference evidence="2 3" key="1">
    <citation type="submission" date="2013-03" db="EMBL/GenBank/DDBJ databases">
        <title>The Genome Sequence of Exophiala aquamarina CBS 119918.</title>
        <authorList>
            <consortium name="The Broad Institute Genomics Platform"/>
            <person name="Cuomo C."/>
            <person name="de Hoog S."/>
            <person name="Gorbushina A."/>
            <person name="Walker B."/>
            <person name="Young S.K."/>
            <person name="Zeng Q."/>
            <person name="Gargeya S."/>
            <person name="Fitzgerald M."/>
            <person name="Haas B."/>
            <person name="Abouelleil A."/>
            <person name="Allen A.W."/>
            <person name="Alvarado L."/>
            <person name="Arachchi H.M."/>
            <person name="Berlin A.M."/>
            <person name="Chapman S.B."/>
            <person name="Gainer-Dewar J."/>
            <person name="Goldberg J."/>
            <person name="Griggs A."/>
            <person name="Gujja S."/>
            <person name="Hansen M."/>
            <person name="Howarth C."/>
            <person name="Imamovic A."/>
            <person name="Ireland A."/>
            <person name="Larimer J."/>
            <person name="McCowan C."/>
            <person name="Murphy C."/>
            <person name="Pearson M."/>
            <person name="Poon T.W."/>
            <person name="Priest M."/>
            <person name="Roberts A."/>
            <person name="Saif S."/>
            <person name="Shea T."/>
            <person name="Sisk P."/>
            <person name="Sykes S."/>
            <person name="Wortman J."/>
            <person name="Nusbaum C."/>
            <person name="Birren B."/>
        </authorList>
    </citation>
    <scope>NUCLEOTIDE SEQUENCE [LARGE SCALE GENOMIC DNA]</scope>
    <source>
        <strain evidence="2 3">CBS 119918</strain>
    </source>
</reference>
<dbReference type="InterPro" id="IPR011706">
    <property type="entry name" value="Cu-oxidase_C"/>
</dbReference>
<accession>A0A072PQE0</accession>
<organism evidence="2 3">
    <name type="scientific">Exophiala aquamarina CBS 119918</name>
    <dbReference type="NCBI Taxonomy" id="1182545"/>
    <lineage>
        <taxon>Eukaryota</taxon>
        <taxon>Fungi</taxon>
        <taxon>Dikarya</taxon>
        <taxon>Ascomycota</taxon>
        <taxon>Pezizomycotina</taxon>
        <taxon>Eurotiomycetes</taxon>
        <taxon>Chaetothyriomycetidae</taxon>
        <taxon>Chaetothyriales</taxon>
        <taxon>Herpotrichiellaceae</taxon>
        <taxon>Exophiala</taxon>
    </lineage>
</organism>
<dbReference type="STRING" id="1182545.A0A072PQE0"/>
<dbReference type="Pfam" id="PF07731">
    <property type="entry name" value="Cu-oxidase_2"/>
    <property type="match status" value="1"/>
</dbReference>
<comment type="caution">
    <text evidence="2">The sequence shown here is derived from an EMBL/GenBank/DDBJ whole genome shotgun (WGS) entry which is preliminary data.</text>
</comment>
<dbReference type="RefSeq" id="XP_013260310.1">
    <property type="nucleotide sequence ID" value="XM_013404856.1"/>
</dbReference>
<keyword evidence="3" id="KW-1185">Reference proteome</keyword>